<accession>A0A346D420</accession>
<evidence type="ECO:0000256" key="1">
    <source>
        <dbReference type="ARBA" id="ARBA00004651"/>
    </source>
</evidence>
<sequence>MEKSPYFERVNRLNVFVNFVAGHFLPLNDDDKKLGYFNSLWLMFAWAIKIVYLLTAALGTLHFADLTVDQAFKKSGAITVLSIEILVPLFYLNFRRQDLRNLIAKYNLILIDSDELRHVVRHTVKHYNKGLKFYLIVGLVAAFFFPAAPIFQILQSEHFTYADFTVPAYLPGEPFGRGVFAVGVVIQVFGGCAIHVGAIGIYLYVIHYIAILVGQYKYVRIQFAKALSEKDGLKDEISVITALHKCIEHHSAVIKVGQTLIEILALYIGTTYITCIMEFCFLTYGVMTFENAVIEKFTYVAYIFCRILLIFMLCSSIQELVDASTSVTDDAFHENWYTRSKAVQRTFYIIQLSNQMECRISAYRIVDLVVPTLALILSKSYSVCLLLLNVK</sequence>
<keyword evidence="6 10" id="KW-1133">Transmembrane helix</keyword>
<organism evidence="11">
    <name type="scientific">Campoletis chlorideae</name>
    <dbReference type="NCBI Taxonomy" id="219166"/>
    <lineage>
        <taxon>Eukaryota</taxon>
        <taxon>Metazoa</taxon>
        <taxon>Ecdysozoa</taxon>
        <taxon>Arthropoda</taxon>
        <taxon>Hexapoda</taxon>
        <taxon>Insecta</taxon>
        <taxon>Pterygota</taxon>
        <taxon>Neoptera</taxon>
        <taxon>Endopterygota</taxon>
        <taxon>Hymenoptera</taxon>
        <taxon>Apocrita</taxon>
        <taxon>Ichneumonoidea</taxon>
        <taxon>Ichneumonidae</taxon>
        <taxon>Campopleginae</taxon>
        <taxon>Dusona group</taxon>
        <taxon>Campoletis</taxon>
    </lineage>
</organism>
<dbReference type="GO" id="GO:0007165">
    <property type="term" value="P:signal transduction"/>
    <property type="evidence" value="ECO:0007669"/>
    <property type="project" value="UniProtKB-KW"/>
</dbReference>
<keyword evidence="4 10" id="KW-0812">Transmembrane</keyword>
<dbReference type="GO" id="GO:0005549">
    <property type="term" value="F:odorant binding"/>
    <property type="evidence" value="ECO:0007669"/>
    <property type="project" value="InterPro"/>
</dbReference>
<dbReference type="InterPro" id="IPR004117">
    <property type="entry name" value="7tm6_olfct_rcpt"/>
</dbReference>
<keyword evidence="8 10" id="KW-0675">Receptor</keyword>
<reference evidence="11" key="1">
    <citation type="journal article" date="2018" name="Insect Mol. Biol.">
        <title>An odorant receptor mediates the attractiveness of cis-jasmone to Campoletis chlorideae, the endoparasitoid of Helicoverpa armigera.</title>
        <authorList>
            <person name="Sun Y.L."/>
            <person name="Dong J.F."/>
            <person name="Ning C."/>
            <person name="Ding P.P."/>
            <person name="Huang L.Q."/>
            <person name="Sun J.G."/>
            <person name="Wang C.Z."/>
        </authorList>
    </citation>
    <scope>NUCLEOTIDE SEQUENCE</scope>
    <source>
        <strain evidence="11">CchlOR65</strain>
    </source>
</reference>
<dbReference type="AlphaFoldDB" id="A0A346D420"/>
<keyword evidence="3 10" id="KW-0716">Sensory transduction</keyword>
<reference evidence="11" key="2">
    <citation type="submission" date="2018-01" db="EMBL/GenBank/DDBJ databases">
        <authorList>
            <person name="Gaut B.S."/>
            <person name="Morton B.R."/>
            <person name="Clegg M.T."/>
            <person name="Duvall M.R."/>
        </authorList>
    </citation>
    <scope>NUCLEOTIDE SEQUENCE</scope>
    <source>
        <strain evidence="11">CchlOR65</strain>
    </source>
</reference>
<evidence type="ECO:0000256" key="5">
    <source>
        <dbReference type="ARBA" id="ARBA00022725"/>
    </source>
</evidence>
<dbReference type="GO" id="GO:0005886">
    <property type="term" value="C:plasma membrane"/>
    <property type="evidence" value="ECO:0007669"/>
    <property type="project" value="UniProtKB-SubCell"/>
</dbReference>
<evidence type="ECO:0000256" key="7">
    <source>
        <dbReference type="ARBA" id="ARBA00023136"/>
    </source>
</evidence>
<evidence type="ECO:0000256" key="10">
    <source>
        <dbReference type="RuleBase" id="RU351113"/>
    </source>
</evidence>
<evidence type="ECO:0000256" key="6">
    <source>
        <dbReference type="ARBA" id="ARBA00022989"/>
    </source>
</evidence>
<feature type="transmembrane region" description="Helical" evidence="10">
    <location>
        <begin position="40"/>
        <end position="64"/>
    </location>
</feature>
<evidence type="ECO:0000256" key="8">
    <source>
        <dbReference type="ARBA" id="ARBA00023170"/>
    </source>
</evidence>
<evidence type="ECO:0000256" key="9">
    <source>
        <dbReference type="ARBA" id="ARBA00023224"/>
    </source>
</evidence>
<feature type="transmembrane region" description="Helical" evidence="10">
    <location>
        <begin position="133"/>
        <end position="154"/>
    </location>
</feature>
<dbReference type="PANTHER" id="PTHR21137">
    <property type="entry name" value="ODORANT RECEPTOR"/>
    <property type="match status" value="1"/>
</dbReference>
<feature type="transmembrane region" description="Helical" evidence="10">
    <location>
        <begin position="365"/>
        <end position="388"/>
    </location>
</feature>
<comment type="similarity">
    <text evidence="10">Belongs to the insect chemoreceptor superfamily. Heteromeric odorant receptor channel (TC 1.A.69) family.</text>
</comment>
<feature type="transmembrane region" description="Helical" evidence="10">
    <location>
        <begin position="179"/>
        <end position="205"/>
    </location>
</feature>
<keyword evidence="7 10" id="KW-0472">Membrane</keyword>
<dbReference type="Pfam" id="PF02949">
    <property type="entry name" value="7tm_6"/>
    <property type="match status" value="1"/>
</dbReference>
<feature type="transmembrane region" description="Helical" evidence="10">
    <location>
        <begin position="299"/>
        <end position="317"/>
    </location>
</feature>
<comment type="subcellular location">
    <subcellularLocation>
        <location evidence="1 10">Cell membrane</location>
        <topology evidence="1 10">Multi-pass membrane protein</topology>
    </subcellularLocation>
</comment>
<protein>
    <recommendedName>
        <fullName evidence="10">Odorant receptor</fullName>
    </recommendedName>
</protein>
<evidence type="ECO:0000313" key="11">
    <source>
        <dbReference type="EMBL" id="AXM05190.1"/>
    </source>
</evidence>
<dbReference type="PANTHER" id="PTHR21137:SF35">
    <property type="entry name" value="ODORANT RECEPTOR 19A-RELATED"/>
    <property type="match status" value="1"/>
</dbReference>
<proteinExistence type="evidence at transcript level"/>
<keyword evidence="9 10" id="KW-0807">Transducer</keyword>
<keyword evidence="5 10" id="KW-0552">Olfaction</keyword>
<feature type="transmembrane region" description="Helical" evidence="10">
    <location>
        <begin position="264"/>
        <end position="287"/>
    </location>
</feature>
<feature type="transmembrane region" description="Helical" evidence="10">
    <location>
        <begin position="76"/>
        <end position="94"/>
    </location>
</feature>
<keyword evidence="2" id="KW-1003">Cell membrane</keyword>
<evidence type="ECO:0000256" key="3">
    <source>
        <dbReference type="ARBA" id="ARBA00022606"/>
    </source>
</evidence>
<evidence type="ECO:0000256" key="2">
    <source>
        <dbReference type="ARBA" id="ARBA00022475"/>
    </source>
</evidence>
<dbReference type="GO" id="GO:0004984">
    <property type="term" value="F:olfactory receptor activity"/>
    <property type="evidence" value="ECO:0007669"/>
    <property type="project" value="InterPro"/>
</dbReference>
<evidence type="ECO:0000256" key="4">
    <source>
        <dbReference type="ARBA" id="ARBA00022692"/>
    </source>
</evidence>
<name>A0A346D420_9HYME</name>
<dbReference type="EMBL" id="MG859362">
    <property type="protein sequence ID" value="AXM05190.1"/>
    <property type="molecule type" value="mRNA"/>
</dbReference>